<dbReference type="SUPFAM" id="SSF53448">
    <property type="entry name" value="Nucleotide-diphospho-sugar transferases"/>
    <property type="match status" value="1"/>
</dbReference>
<reference evidence="3 4" key="1">
    <citation type="journal article" date="2019" name="Nat. Med.">
        <title>A library of human gut bacterial isolates paired with longitudinal multiomics data enables mechanistic microbiome research.</title>
        <authorList>
            <person name="Poyet M."/>
            <person name="Groussin M."/>
            <person name="Gibbons S.M."/>
            <person name="Avila-Pacheco J."/>
            <person name="Jiang X."/>
            <person name="Kearney S.M."/>
            <person name="Perrotta A.R."/>
            <person name="Berdy B."/>
            <person name="Zhao S."/>
            <person name="Lieberman T.D."/>
            <person name="Swanson P.K."/>
            <person name="Smith M."/>
            <person name="Roesemann S."/>
            <person name="Alexander J.E."/>
            <person name="Rich S.A."/>
            <person name="Livny J."/>
            <person name="Vlamakis H."/>
            <person name="Clish C."/>
            <person name="Bullock K."/>
            <person name="Deik A."/>
            <person name="Scott J."/>
            <person name="Pierce K.A."/>
            <person name="Xavier R.J."/>
            <person name="Alm E.J."/>
        </authorList>
    </citation>
    <scope>NUCLEOTIDE SEQUENCE [LARGE SCALE GENOMIC DNA]</scope>
    <source>
        <strain evidence="3 4">BIOML-A6</strain>
    </source>
</reference>
<gene>
    <name evidence="3" type="ORF">GT528_14125</name>
</gene>
<dbReference type="InterPro" id="IPR001173">
    <property type="entry name" value="Glyco_trans_2-like"/>
</dbReference>
<name>A0A6L8S591_9FIRM</name>
<keyword evidence="1" id="KW-0472">Membrane</keyword>
<dbReference type="PANTHER" id="PTHR22916:SF3">
    <property type="entry name" value="UDP-GLCNAC:BETAGAL BETA-1,3-N-ACETYLGLUCOSAMINYLTRANSFERASE-LIKE PROTEIN 1"/>
    <property type="match status" value="1"/>
</dbReference>
<evidence type="ECO:0000313" key="3">
    <source>
        <dbReference type="EMBL" id="MZK42786.1"/>
    </source>
</evidence>
<evidence type="ECO:0000313" key="4">
    <source>
        <dbReference type="Proteomes" id="UP000472916"/>
    </source>
</evidence>
<evidence type="ECO:0000256" key="1">
    <source>
        <dbReference type="SAM" id="Phobius"/>
    </source>
</evidence>
<dbReference type="Pfam" id="PF00535">
    <property type="entry name" value="Glycos_transf_2"/>
    <property type="match status" value="1"/>
</dbReference>
<dbReference type="PANTHER" id="PTHR22916">
    <property type="entry name" value="GLYCOSYLTRANSFERASE"/>
    <property type="match status" value="1"/>
</dbReference>
<dbReference type="Gene3D" id="3.90.550.10">
    <property type="entry name" value="Spore Coat Polysaccharide Biosynthesis Protein SpsA, Chain A"/>
    <property type="match status" value="1"/>
</dbReference>
<protein>
    <submittedName>
        <fullName evidence="3">Glycosyltransferase</fullName>
    </submittedName>
</protein>
<feature type="transmembrane region" description="Helical" evidence="1">
    <location>
        <begin position="299"/>
        <end position="319"/>
    </location>
</feature>
<dbReference type="RefSeq" id="WP_055303352.1">
    <property type="nucleotide sequence ID" value="NZ_RCYC01000014.1"/>
</dbReference>
<dbReference type="Proteomes" id="UP000472916">
    <property type="component" value="Unassembled WGS sequence"/>
</dbReference>
<dbReference type="AlphaFoldDB" id="A0A6L8S591"/>
<dbReference type="InterPro" id="IPR029044">
    <property type="entry name" value="Nucleotide-diphossugar_trans"/>
</dbReference>
<sequence>MTPVFSIIIPSYKSDKFIKQCISSVLHQTFDSFEIIIIDDGSSDQTGKICLRIAAEYPYVRYIYQEHQGAGAARNKGLRVANGEYVLFLDADDYWVNRDLLKELYNCFKNQNVDLVMFQMDKYTEKGRLLKRYRKKAFPDTKLCHCVHEIYPMLVRDGQVLASACNKCVKRSLLEEEYILFPEGGYAEDIDWVIQLFSRAKYISFLNGLAYAYRQHGNSTASRSTEGPNHLAAIIQKWAEKVKQNEVPDPEVVAGLLAFEYGICMGHQQYLSREMKIILKEYQYLLHYAMDKKTKVIRLFHRIFGYWFTCNIIRFYLFCRRI</sequence>
<comment type="caution">
    <text evidence="3">The sequence shown here is derived from an EMBL/GenBank/DDBJ whole genome shotgun (WGS) entry which is preliminary data.</text>
</comment>
<keyword evidence="1" id="KW-1133">Transmembrane helix</keyword>
<dbReference type="EMBL" id="WWSC01000023">
    <property type="protein sequence ID" value="MZK42786.1"/>
    <property type="molecule type" value="Genomic_DNA"/>
</dbReference>
<keyword evidence="1" id="KW-0812">Transmembrane</keyword>
<evidence type="ECO:0000259" key="2">
    <source>
        <dbReference type="Pfam" id="PF00535"/>
    </source>
</evidence>
<keyword evidence="3" id="KW-0808">Transferase</keyword>
<accession>A0A6L8S591</accession>
<feature type="domain" description="Glycosyltransferase 2-like" evidence="2">
    <location>
        <begin position="6"/>
        <end position="136"/>
    </location>
</feature>
<dbReference type="GO" id="GO:0016758">
    <property type="term" value="F:hexosyltransferase activity"/>
    <property type="evidence" value="ECO:0007669"/>
    <property type="project" value="UniProtKB-ARBA"/>
</dbReference>
<organism evidence="3 4">
    <name type="scientific">Dorea longicatena</name>
    <dbReference type="NCBI Taxonomy" id="88431"/>
    <lineage>
        <taxon>Bacteria</taxon>
        <taxon>Bacillati</taxon>
        <taxon>Bacillota</taxon>
        <taxon>Clostridia</taxon>
        <taxon>Lachnospirales</taxon>
        <taxon>Lachnospiraceae</taxon>
        <taxon>Dorea</taxon>
    </lineage>
</organism>
<proteinExistence type="predicted"/>